<protein>
    <submittedName>
        <fullName evidence="2">Uncharacterized protein</fullName>
    </submittedName>
</protein>
<accession>A0A0E9U696</accession>
<proteinExistence type="predicted"/>
<feature type="compositionally biased region" description="Polar residues" evidence="1">
    <location>
        <begin position="17"/>
        <end position="27"/>
    </location>
</feature>
<dbReference type="AlphaFoldDB" id="A0A0E9U696"/>
<reference evidence="2" key="2">
    <citation type="journal article" date="2015" name="Fish Shellfish Immunol.">
        <title>Early steps in the European eel (Anguilla anguilla)-Vibrio vulnificus interaction in the gills: Role of the RtxA13 toxin.</title>
        <authorList>
            <person name="Callol A."/>
            <person name="Pajuelo D."/>
            <person name="Ebbesson L."/>
            <person name="Teles M."/>
            <person name="MacKenzie S."/>
            <person name="Amaro C."/>
        </authorList>
    </citation>
    <scope>NUCLEOTIDE SEQUENCE</scope>
</reference>
<organism evidence="2">
    <name type="scientific">Anguilla anguilla</name>
    <name type="common">European freshwater eel</name>
    <name type="synonym">Muraena anguilla</name>
    <dbReference type="NCBI Taxonomy" id="7936"/>
    <lineage>
        <taxon>Eukaryota</taxon>
        <taxon>Metazoa</taxon>
        <taxon>Chordata</taxon>
        <taxon>Craniata</taxon>
        <taxon>Vertebrata</taxon>
        <taxon>Euteleostomi</taxon>
        <taxon>Actinopterygii</taxon>
        <taxon>Neopterygii</taxon>
        <taxon>Teleostei</taxon>
        <taxon>Anguilliformes</taxon>
        <taxon>Anguillidae</taxon>
        <taxon>Anguilla</taxon>
    </lineage>
</organism>
<name>A0A0E9U696_ANGAN</name>
<feature type="region of interest" description="Disordered" evidence="1">
    <location>
        <begin position="17"/>
        <end position="39"/>
    </location>
</feature>
<sequence>MQTCTQSLLSTASYLSNPQTHSVSNGAHSGKCKGCIGGS</sequence>
<evidence type="ECO:0000256" key="1">
    <source>
        <dbReference type="SAM" id="MobiDB-lite"/>
    </source>
</evidence>
<reference evidence="2" key="1">
    <citation type="submission" date="2014-11" db="EMBL/GenBank/DDBJ databases">
        <authorList>
            <person name="Amaro Gonzalez C."/>
        </authorList>
    </citation>
    <scope>NUCLEOTIDE SEQUENCE</scope>
</reference>
<dbReference type="EMBL" id="GBXM01047148">
    <property type="protein sequence ID" value="JAH61429.1"/>
    <property type="molecule type" value="Transcribed_RNA"/>
</dbReference>
<evidence type="ECO:0000313" key="2">
    <source>
        <dbReference type="EMBL" id="JAH61429.1"/>
    </source>
</evidence>